<evidence type="ECO:0000313" key="2">
    <source>
        <dbReference type="EMBL" id="MDQ0253866.1"/>
    </source>
</evidence>
<keyword evidence="3" id="KW-1185">Reference proteome</keyword>
<keyword evidence="1" id="KW-0812">Transmembrane</keyword>
<dbReference type="Pfam" id="PF17259">
    <property type="entry name" value="DUF5325"/>
    <property type="match status" value="1"/>
</dbReference>
<feature type="transmembrane region" description="Helical" evidence="1">
    <location>
        <begin position="7"/>
        <end position="26"/>
    </location>
</feature>
<gene>
    <name evidence="2" type="ORF">J2S74_001238</name>
</gene>
<evidence type="ECO:0000313" key="3">
    <source>
        <dbReference type="Proteomes" id="UP001230005"/>
    </source>
</evidence>
<feature type="transmembrane region" description="Helical" evidence="1">
    <location>
        <begin position="32"/>
        <end position="51"/>
    </location>
</feature>
<dbReference type="InterPro" id="IPR035211">
    <property type="entry name" value="DUF5325"/>
</dbReference>
<organism evidence="2 3">
    <name type="scientific">Evansella vedderi</name>
    <dbReference type="NCBI Taxonomy" id="38282"/>
    <lineage>
        <taxon>Bacteria</taxon>
        <taxon>Bacillati</taxon>
        <taxon>Bacillota</taxon>
        <taxon>Bacilli</taxon>
        <taxon>Bacillales</taxon>
        <taxon>Bacillaceae</taxon>
        <taxon>Evansella</taxon>
    </lineage>
</organism>
<sequence>MEGFSWKFFMLALLGTTGLMGIGIGIAEGSSIIILSAIILTLVSVGTGFTLKKKLNAKAESHS</sequence>
<reference evidence="2 3" key="1">
    <citation type="submission" date="2023-07" db="EMBL/GenBank/DDBJ databases">
        <title>Genomic Encyclopedia of Type Strains, Phase IV (KMG-IV): sequencing the most valuable type-strain genomes for metagenomic binning, comparative biology and taxonomic classification.</title>
        <authorList>
            <person name="Goeker M."/>
        </authorList>
    </citation>
    <scope>NUCLEOTIDE SEQUENCE [LARGE SCALE GENOMIC DNA]</scope>
    <source>
        <strain evidence="2 3">DSM 9768</strain>
    </source>
</reference>
<name>A0ABT9ZRK3_9BACI</name>
<proteinExistence type="predicted"/>
<dbReference type="RefSeq" id="WP_307323059.1">
    <property type="nucleotide sequence ID" value="NZ_JAUSUG010000003.1"/>
</dbReference>
<comment type="caution">
    <text evidence="2">The sequence shown here is derived from an EMBL/GenBank/DDBJ whole genome shotgun (WGS) entry which is preliminary data.</text>
</comment>
<dbReference type="Proteomes" id="UP001230005">
    <property type="component" value="Unassembled WGS sequence"/>
</dbReference>
<dbReference type="EMBL" id="JAUSUG010000003">
    <property type="protein sequence ID" value="MDQ0253866.1"/>
    <property type="molecule type" value="Genomic_DNA"/>
</dbReference>
<keyword evidence="1" id="KW-1133">Transmembrane helix</keyword>
<keyword evidence="1" id="KW-0472">Membrane</keyword>
<evidence type="ECO:0000256" key="1">
    <source>
        <dbReference type="SAM" id="Phobius"/>
    </source>
</evidence>
<accession>A0ABT9ZRK3</accession>
<protein>
    <submittedName>
        <fullName evidence="2">Uncharacterized protein</fullName>
    </submittedName>
</protein>